<dbReference type="PANTHER" id="PTHR31465:SF9">
    <property type="entry name" value="SPHINGOID LONG-CHAIN BASE TRANSPORTER RSB1"/>
    <property type="match status" value="1"/>
</dbReference>
<feature type="transmembrane region" description="Helical" evidence="5">
    <location>
        <begin position="163"/>
        <end position="187"/>
    </location>
</feature>
<dbReference type="GO" id="GO:0005886">
    <property type="term" value="C:plasma membrane"/>
    <property type="evidence" value="ECO:0007669"/>
    <property type="project" value="TreeGrafter"/>
</dbReference>
<dbReference type="EMBL" id="KV417606">
    <property type="protein sequence ID" value="KZP15338.1"/>
    <property type="molecule type" value="Genomic_DNA"/>
</dbReference>
<feature type="transmembrane region" description="Helical" evidence="5">
    <location>
        <begin position="85"/>
        <end position="105"/>
    </location>
</feature>
<feature type="transmembrane region" description="Helical" evidence="5">
    <location>
        <begin position="125"/>
        <end position="143"/>
    </location>
</feature>
<feature type="transmembrane region" description="Helical" evidence="5">
    <location>
        <begin position="218"/>
        <end position="238"/>
    </location>
</feature>
<protein>
    <submittedName>
        <fullName evidence="6">RTA1-domain-containing protein</fullName>
    </submittedName>
</protein>
<evidence type="ECO:0000256" key="2">
    <source>
        <dbReference type="ARBA" id="ARBA00022692"/>
    </source>
</evidence>
<dbReference type="PANTHER" id="PTHR31465">
    <property type="entry name" value="PROTEIN RTA1-RELATED"/>
    <property type="match status" value="1"/>
</dbReference>
<reference evidence="6 7" key="1">
    <citation type="journal article" date="2016" name="Mol. Biol. Evol.">
        <title>Comparative Genomics of Early-Diverging Mushroom-Forming Fungi Provides Insights into the Origins of Lignocellulose Decay Capabilities.</title>
        <authorList>
            <person name="Nagy L.G."/>
            <person name="Riley R."/>
            <person name="Tritt A."/>
            <person name="Adam C."/>
            <person name="Daum C."/>
            <person name="Floudas D."/>
            <person name="Sun H."/>
            <person name="Yadav J.S."/>
            <person name="Pangilinan J."/>
            <person name="Larsson K.H."/>
            <person name="Matsuura K."/>
            <person name="Barry K."/>
            <person name="Labutti K."/>
            <person name="Kuo R."/>
            <person name="Ohm R.A."/>
            <person name="Bhattacharya S.S."/>
            <person name="Shirouzu T."/>
            <person name="Yoshinaga Y."/>
            <person name="Martin F.M."/>
            <person name="Grigoriev I.V."/>
            <person name="Hibbett D.S."/>
        </authorList>
    </citation>
    <scope>NUCLEOTIDE SEQUENCE [LARGE SCALE GENOMIC DNA]</scope>
    <source>
        <strain evidence="6 7">CBS 109695</strain>
    </source>
</reference>
<dbReference type="InterPro" id="IPR007568">
    <property type="entry name" value="RTA1"/>
</dbReference>
<dbReference type="Pfam" id="PF04479">
    <property type="entry name" value="RTA1"/>
    <property type="match status" value="1"/>
</dbReference>
<evidence type="ECO:0000256" key="4">
    <source>
        <dbReference type="ARBA" id="ARBA00023136"/>
    </source>
</evidence>
<comment type="subcellular location">
    <subcellularLocation>
        <location evidence="1">Membrane</location>
        <topology evidence="1">Multi-pass membrane protein</topology>
    </subcellularLocation>
</comment>
<organism evidence="6 7">
    <name type="scientific">Athelia psychrophila</name>
    <dbReference type="NCBI Taxonomy" id="1759441"/>
    <lineage>
        <taxon>Eukaryota</taxon>
        <taxon>Fungi</taxon>
        <taxon>Dikarya</taxon>
        <taxon>Basidiomycota</taxon>
        <taxon>Agaricomycotina</taxon>
        <taxon>Agaricomycetes</taxon>
        <taxon>Agaricomycetidae</taxon>
        <taxon>Atheliales</taxon>
        <taxon>Atheliaceae</taxon>
        <taxon>Athelia</taxon>
    </lineage>
</organism>
<keyword evidence="7" id="KW-1185">Reference proteome</keyword>
<accession>A0A166E2X9</accession>
<feature type="transmembrane region" description="Helical" evidence="5">
    <location>
        <begin position="53"/>
        <end position="73"/>
    </location>
</feature>
<proteinExistence type="predicted"/>
<dbReference type="AlphaFoldDB" id="A0A166E2X9"/>
<keyword evidence="3 5" id="KW-1133">Transmembrane helix</keyword>
<dbReference type="STRING" id="436010.A0A166E2X9"/>
<gene>
    <name evidence="6" type="ORF">FIBSPDRAFT_921200</name>
</gene>
<name>A0A166E2X9_9AGAM</name>
<evidence type="ECO:0000313" key="7">
    <source>
        <dbReference type="Proteomes" id="UP000076532"/>
    </source>
</evidence>
<evidence type="ECO:0000256" key="1">
    <source>
        <dbReference type="ARBA" id="ARBA00004141"/>
    </source>
</evidence>
<evidence type="ECO:0000256" key="5">
    <source>
        <dbReference type="SAM" id="Phobius"/>
    </source>
</evidence>
<keyword evidence="4 5" id="KW-0472">Membrane</keyword>
<dbReference type="GO" id="GO:0000324">
    <property type="term" value="C:fungal-type vacuole"/>
    <property type="evidence" value="ECO:0007669"/>
    <property type="project" value="TreeGrafter"/>
</dbReference>
<evidence type="ECO:0000313" key="6">
    <source>
        <dbReference type="EMBL" id="KZP15338.1"/>
    </source>
</evidence>
<keyword evidence="2 5" id="KW-0812">Transmembrane</keyword>
<sequence length="305" mass="33857">MSYNGTTLTTQQIWDLSPYHYIPTKYVCIIFVALYGVSALLHLTQAIHYRMWWLFPTVILAGAAETLGWSARLWSSINFLANTPFMIQISVTIIAPTPLVAANFIILGRIVHKLGARYSRLSPKWYTIIFCGFDIVSLVIQAIGGGVASSADTQSGSAFGANIMLGGIASQTVFITIYVIFGAEFFWRFLNDRPVRGEAASHKLNGPRVIMDRQLKTMILALSFNTFCLYVRAVYRLIELSDGWNGTVIATQIYFNVFDGAMVTLAIYTLNFFHPGRLLNAPKYTALESQEMVGKYPAASSTDAV</sequence>
<dbReference type="OrthoDB" id="3358017at2759"/>
<evidence type="ECO:0000256" key="3">
    <source>
        <dbReference type="ARBA" id="ARBA00022989"/>
    </source>
</evidence>
<feature type="transmembrane region" description="Helical" evidence="5">
    <location>
        <begin position="253"/>
        <end position="273"/>
    </location>
</feature>
<feature type="transmembrane region" description="Helical" evidence="5">
    <location>
        <begin position="20"/>
        <end position="41"/>
    </location>
</feature>
<dbReference type="Proteomes" id="UP000076532">
    <property type="component" value="Unassembled WGS sequence"/>
</dbReference>